<evidence type="ECO:0000313" key="2">
    <source>
        <dbReference type="Proteomes" id="UP001157418"/>
    </source>
</evidence>
<proteinExistence type="predicted"/>
<comment type="caution">
    <text evidence="1">The sequence shown here is derived from an EMBL/GenBank/DDBJ whole genome shotgun (WGS) entry which is preliminary data.</text>
</comment>
<evidence type="ECO:0000313" key="1">
    <source>
        <dbReference type="EMBL" id="CAH1427025.1"/>
    </source>
</evidence>
<dbReference type="Proteomes" id="UP001157418">
    <property type="component" value="Unassembled WGS sequence"/>
</dbReference>
<dbReference type="AlphaFoldDB" id="A0AAU9ML61"/>
<gene>
    <name evidence="1" type="ORF">LVIROSA_LOCUS14069</name>
</gene>
<accession>A0AAU9ML61</accession>
<reference evidence="1 2" key="1">
    <citation type="submission" date="2022-01" db="EMBL/GenBank/DDBJ databases">
        <authorList>
            <person name="Xiong W."/>
            <person name="Schranz E."/>
        </authorList>
    </citation>
    <scope>NUCLEOTIDE SEQUENCE [LARGE SCALE GENOMIC DNA]</scope>
</reference>
<dbReference type="EMBL" id="CAKMRJ010002223">
    <property type="protein sequence ID" value="CAH1427025.1"/>
    <property type="molecule type" value="Genomic_DNA"/>
</dbReference>
<keyword evidence="2" id="KW-1185">Reference proteome</keyword>
<protein>
    <submittedName>
        <fullName evidence="1">Uncharacterized protein</fullName>
    </submittedName>
</protein>
<sequence>MWYTRPDALRIPSPPCSISSLRERTPPLPGRIAAAARFLAVAGPLQLVSSLLDFFSKRGLCIHHKAENHKFNNLGAFLGSFNQGFKSYILYKVG</sequence>
<organism evidence="1 2">
    <name type="scientific">Lactuca virosa</name>
    <dbReference type="NCBI Taxonomy" id="75947"/>
    <lineage>
        <taxon>Eukaryota</taxon>
        <taxon>Viridiplantae</taxon>
        <taxon>Streptophyta</taxon>
        <taxon>Embryophyta</taxon>
        <taxon>Tracheophyta</taxon>
        <taxon>Spermatophyta</taxon>
        <taxon>Magnoliopsida</taxon>
        <taxon>eudicotyledons</taxon>
        <taxon>Gunneridae</taxon>
        <taxon>Pentapetalae</taxon>
        <taxon>asterids</taxon>
        <taxon>campanulids</taxon>
        <taxon>Asterales</taxon>
        <taxon>Asteraceae</taxon>
        <taxon>Cichorioideae</taxon>
        <taxon>Cichorieae</taxon>
        <taxon>Lactucinae</taxon>
        <taxon>Lactuca</taxon>
    </lineage>
</organism>
<name>A0AAU9ML61_9ASTR</name>